<keyword evidence="3" id="KW-1185">Reference proteome</keyword>
<accession>A0A365XU66</accession>
<evidence type="ECO:0000313" key="2">
    <source>
        <dbReference type="EMBL" id="RBL89889.1"/>
    </source>
</evidence>
<protein>
    <recommendedName>
        <fullName evidence="4">DUF3592 domain-containing protein</fullName>
    </recommendedName>
</protein>
<feature type="transmembrane region" description="Helical" evidence="1">
    <location>
        <begin position="98"/>
        <end position="125"/>
    </location>
</feature>
<evidence type="ECO:0000256" key="1">
    <source>
        <dbReference type="SAM" id="Phobius"/>
    </source>
</evidence>
<dbReference type="AlphaFoldDB" id="A0A365XU66"/>
<proteinExistence type="predicted"/>
<evidence type="ECO:0008006" key="4">
    <source>
        <dbReference type="Google" id="ProtNLM"/>
    </source>
</evidence>
<dbReference type="Proteomes" id="UP000253410">
    <property type="component" value="Unassembled WGS sequence"/>
</dbReference>
<dbReference type="EMBL" id="QFFJ01000002">
    <property type="protein sequence ID" value="RBL89889.1"/>
    <property type="molecule type" value="Genomic_DNA"/>
</dbReference>
<keyword evidence="1" id="KW-0812">Transmembrane</keyword>
<dbReference type="OrthoDB" id="954824at2"/>
<keyword evidence="1" id="KW-0472">Membrane</keyword>
<evidence type="ECO:0000313" key="3">
    <source>
        <dbReference type="Proteomes" id="UP000253410"/>
    </source>
</evidence>
<keyword evidence="1" id="KW-1133">Transmembrane helix</keyword>
<reference evidence="2 3" key="1">
    <citation type="submission" date="2018-05" db="EMBL/GenBank/DDBJ databases">
        <title>Chitinophaga sp. K3CV102501T nov., isolated from isolated from a monsoon evergreen broad-leaved forest soil.</title>
        <authorList>
            <person name="Lv Y."/>
        </authorList>
    </citation>
    <scope>NUCLEOTIDE SEQUENCE [LARGE SCALE GENOMIC DNA]</scope>
    <source>
        <strain evidence="2 3">GDMCC 1.1325</strain>
    </source>
</reference>
<comment type="caution">
    <text evidence="2">The sequence shown here is derived from an EMBL/GenBank/DDBJ whole genome shotgun (WGS) entry which is preliminary data.</text>
</comment>
<gene>
    <name evidence="2" type="ORF">DF182_25760</name>
</gene>
<dbReference type="RefSeq" id="WP_113618638.1">
    <property type="nucleotide sequence ID" value="NZ_QFFJ01000002.1"/>
</dbReference>
<organism evidence="2 3">
    <name type="scientific">Chitinophaga flava</name>
    <dbReference type="NCBI Taxonomy" id="2259036"/>
    <lineage>
        <taxon>Bacteria</taxon>
        <taxon>Pseudomonadati</taxon>
        <taxon>Bacteroidota</taxon>
        <taxon>Chitinophagia</taxon>
        <taxon>Chitinophagales</taxon>
        <taxon>Chitinophagaceae</taxon>
        <taxon>Chitinophaga</taxon>
    </lineage>
</organism>
<name>A0A365XU66_9BACT</name>
<sequence>MGYKLSLLTGLILLAVSLYKLKQSIDFIGRSERAMGIVISLEEDGDGAYSPVFVVKTKEDEIIYHHSVANSPATWHIGEEAIFLYDPGNPGSVTMMGYFWLFNWTIFSIAIAIPLIIFGLSYYLINPLMRLQDESH</sequence>